<dbReference type="Gene3D" id="3.40.30.10">
    <property type="entry name" value="Glutaredoxin"/>
    <property type="match status" value="1"/>
</dbReference>
<keyword evidence="2" id="KW-1185">Reference proteome</keyword>
<reference evidence="2" key="1">
    <citation type="journal article" date="2023" name="Commun. Biol.">
        <title>Genome analysis of Parmales, the sister group of diatoms, reveals the evolutionary specialization of diatoms from phago-mixotrophs to photoautotrophs.</title>
        <authorList>
            <person name="Ban H."/>
            <person name="Sato S."/>
            <person name="Yoshikawa S."/>
            <person name="Yamada K."/>
            <person name="Nakamura Y."/>
            <person name="Ichinomiya M."/>
            <person name="Sato N."/>
            <person name="Blanc-Mathieu R."/>
            <person name="Endo H."/>
            <person name="Kuwata A."/>
            <person name="Ogata H."/>
        </authorList>
    </citation>
    <scope>NUCLEOTIDE SEQUENCE [LARGE SCALE GENOMIC DNA]</scope>
</reference>
<protein>
    <submittedName>
        <fullName evidence="1">Uncharacterized protein</fullName>
    </submittedName>
</protein>
<sequence>MLLLHPGSTGGSTAAQAGNTTRCRDLFAAKKLSYLEVDGSNPTEKEVRDKLFGISGVRGNYPQIFKCKGGDIECAEFIGCWDKIEELNELNELPAEVMEAHPEIVTLDNLLSDVEKF</sequence>
<organism evidence="1 2">
    <name type="scientific">Triparma columacea</name>
    <dbReference type="NCBI Taxonomy" id="722753"/>
    <lineage>
        <taxon>Eukaryota</taxon>
        <taxon>Sar</taxon>
        <taxon>Stramenopiles</taxon>
        <taxon>Ochrophyta</taxon>
        <taxon>Bolidophyceae</taxon>
        <taxon>Parmales</taxon>
        <taxon>Triparmaceae</taxon>
        <taxon>Triparma</taxon>
    </lineage>
</organism>
<comment type="caution">
    <text evidence="1">The sequence shown here is derived from an EMBL/GenBank/DDBJ whole genome shotgun (WGS) entry which is preliminary data.</text>
</comment>
<dbReference type="OrthoDB" id="49680at2759"/>
<dbReference type="Proteomes" id="UP001165065">
    <property type="component" value="Unassembled WGS sequence"/>
</dbReference>
<name>A0A9W7L5E8_9STRA</name>
<evidence type="ECO:0000313" key="2">
    <source>
        <dbReference type="Proteomes" id="UP001165065"/>
    </source>
</evidence>
<accession>A0A9W7L5E8</accession>
<gene>
    <name evidence="1" type="ORF">TrCOL_g8478</name>
</gene>
<dbReference type="AlphaFoldDB" id="A0A9W7L5E8"/>
<evidence type="ECO:0000313" key="1">
    <source>
        <dbReference type="EMBL" id="GMI31347.1"/>
    </source>
</evidence>
<dbReference type="EMBL" id="BRYA01000739">
    <property type="protein sequence ID" value="GMI31347.1"/>
    <property type="molecule type" value="Genomic_DNA"/>
</dbReference>
<proteinExistence type="predicted"/>